<dbReference type="PANTHER" id="PTHR43792:SF8">
    <property type="entry name" value="[RIBOSOMAL PROTEIN US5]-ALANINE N-ACETYLTRANSFERASE"/>
    <property type="match status" value="1"/>
</dbReference>
<keyword evidence="6" id="KW-1185">Reference proteome</keyword>
<dbReference type="InterPro" id="IPR051531">
    <property type="entry name" value="N-acetyltransferase"/>
</dbReference>
<dbReference type="InterPro" id="IPR000182">
    <property type="entry name" value="GNAT_dom"/>
</dbReference>
<dbReference type="SUPFAM" id="SSF55729">
    <property type="entry name" value="Acyl-CoA N-acyltransferases (Nat)"/>
    <property type="match status" value="1"/>
</dbReference>
<comment type="similarity">
    <text evidence="3">Belongs to the acetyltransferase family. RimJ subfamily.</text>
</comment>
<evidence type="ECO:0000259" key="4">
    <source>
        <dbReference type="PROSITE" id="PS51186"/>
    </source>
</evidence>
<keyword evidence="2" id="KW-0012">Acyltransferase</keyword>
<accession>A0A2V1HWS1</accession>
<dbReference type="GO" id="GO:0008999">
    <property type="term" value="F:protein-N-terminal-alanine acetyltransferase activity"/>
    <property type="evidence" value="ECO:0007669"/>
    <property type="project" value="TreeGrafter"/>
</dbReference>
<name>A0A2V1HWS1_9MICO</name>
<evidence type="ECO:0000256" key="3">
    <source>
        <dbReference type="ARBA" id="ARBA00038502"/>
    </source>
</evidence>
<dbReference type="InterPro" id="IPR016181">
    <property type="entry name" value="Acyl_CoA_acyltransferase"/>
</dbReference>
<comment type="caution">
    <text evidence="5">The sequence shown here is derived from an EMBL/GenBank/DDBJ whole genome shotgun (WGS) entry which is preliminary data.</text>
</comment>
<gene>
    <name evidence="5" type="ORF">DDQ50_04145</name>
</gene>
<evidence type="ECO:0000256" key="1">
    <source>
        <dbReference type="ARBA" id="ARBA00022679"/>
    </source>
</evidence>
<proteinExistence type="inferred from homology"/>
<dbReference type="Pfam" id="PF13302">
    <property type="entry name" value="Acetyltransf_3"/>
    <property type="match status" value="1"/>
</dbReference>
<reference evidence="5 6" key="1">
    <citation type="submission" date="2018-05" db="EMBL/GenBank/DDBJ databases">
        <title>Amnibacterium sp. M8JJ-5, whole genome shotgun sequence.</title>
        <authorList>
            <person name="Tuo L."/>
        </authorList>
    </citation>
    <scope>NUCLEOTIDE SEQUENCE [LARGE SCALE GENOMIC DNA]</scope>
    <source>
        <strain evidence="5 6">M8JJ-5</strain>
    </source>
</reference>
<dbReference type="AlphaFoldDB" id="A0A2V1HWS1"/>
<feature type="domain" description="N-acetyltransferase" evidence="4">
    <location>
        <begin position="9"/>
        <end position="169"/>
    </location>
</feature>
<dbReference type="CDD" id="cd04301">
    <property type="entry name" value="NAT_SF"/>
    <property type="match status" value="1"/>
</dbReference>
<keyword evidence="1 5" id="KW-0808">Transferase</keyword>
<protein>
    <submittedName>
        <fullName evidence="5">GNAT family N-acetyltransferase</fullName>
    </submittedName>
</protein>
<dbReference type="PROSITE" id="PS51186">
    <property type="entry name" value="GNAT"/>
    <property type="match status" value="1"/>
</dbReference>
<organism evidence="5 6">
    <name type="scientific">Amnibacterium flavum</name>
    <dbReference type="NCBI Taxonomy" id="2173173"/>
    <lineage>
        <taxon>Bacteria</taxon>
        <taxon>Bacillati</taxon>
        <taxon>Actinomycetota</taxon>
        <taxon>Actinomycetes</taxon>
        <taxon>Micrococcales</taxon>
        <taxon>Microbacteriaceae</taxon>
        <taxon>Amnibacterium</taxon>
    </lineage>
</organism>
<dbReference type="EMBL" id="QEOP01000001">
    <property type="protein sequence ID" value="PVZ95679.1"/>
    <property type="molecule type" value="Genomic_DNA"/>
</dbReference>
<sequence>MASTAGPDITLRAWQRSDLPLLERINSPAMTEHLGGPESRAKVLERLERYLTLVESGIGSMFAIVDAEGGSVGSVGFWPAIWHGEQVWETGWSVLESHQGRGIATAAVAMIIPVVRASGLHSTLLAFPGSENAASNAVCRKSGFRRVGLVEIEYPAGSWMEAIEWRLTL</sequence>
<dbReference type="Gene3D" id="3.40.630.30">
    <property type="match status" value="1"/>
</dbReference>
<evidence type="ECO:0000313" key="5">
    <source>
        <dbReference type="EMBL" id="PVZ95679.1"/>
    </source>
</evidence>
<dbReference type="OrthoDB" id="9809583at2"/>
<dbReference type="GO" id="GO:0005737">
    <property type="term" value="C:cytoplasm"/>
    <property type="evidence" value="ECO:0007669"/>
    <property type="project" value="TreeGrafter"/>
</dbReference>
<dbReference type="PANTHER" id="PTHR43792">
    <property type="entry name" value="GNAT FAMILY, PUTATIVE (AFU_ORTHOLOGUE AFUA_3G00765)-RELATED-RELATED"/>
    <property type="match status" value="1"/>
</dbReference>
<evidence type="ECO:0000256" key="2">
    <source>
        <dbReference type="ARBA" id="ARBA00023315"/>
    </source>
</evidence>
<evidence type="ECO:0000313" key="6">
    <source>
        <dbReference type="Proteomes" id="UP000244893"/>
    </source>
</evidence>
<dbReference type="Proteomes" id="UP000244893">
    <property type="component" value="Unassembled WGS sequence"/>
</dbReference>
<dbReference type="RefSeq" id="WP_116755414.1">
    <property type="nucleotide sequence ID" value="NZ_JBHUEX010000001.1"/>
</dbReference>